<dbReference type="EMBL" id="CADEBD010000344">
    <property type="protein sequence ID" value="CAB3249270.1"/>
    <property type="molecule type" value="Genomic_DNA"/>
</dbReference>
<evidence type="ECO:0000256" key="5">
    <source>
        <dbReference type="ARBA" id="ARBA00041766"/>
    </source>
</evidence>
<accession>A0A8S1AJR0</accession>
<dbReference type="Pfam" id="PF00291">
    <property type="entry name" value="PALP"/>
    <property type="match status" value="1"/>
</dbReference>
<reference evidence="10 11" key="1">
    <citation type="submission" date="2020-04" db="EMBL/GenBank/DDBJ databases">
        <authorList>
            <person name="Wallbank WR R."/>
            <person name="Pardo Diaz C."/>
            <person name="Kozak K."/>
            <person name="Martin S."/>
            <person name="Jiggins C."/>
            <person name="Moest M."/>
            <person name="Warren A I."/>
            <person name="Byers J.R.P. K."/>
            <person name="Montejo-Kovacevich G."/>
            <person name="Yen C E."/>
        </authorList>
    </citation>
    <scope>NUCLEOTIDE SEQUENCE [LARGE SCALE GENOMIC DNA]</scope>
</reference>
<protein>
    <recommendedName>
        <fullName evidence="5">L-serine deaminase</fullName>
    </recommendedName>
    <alternativeName>
        <fullName evidence="6">L-threonine dehydratase</fullName>
    </alternativeName>
</protein>
<evidence type="ECO:0000256" key="3">
    <source>
        <dbReference type="ARBA" id="ARBA00022898"/>
    </source>
</evidence>
<dbReference type="PANTHER" id="PTHR48078">
    <property type="entry name" value="THREONINE DEHYDRATASE, MITOCHONDRIAL-RELATED"/>
    <property type="match status" value="1"/>
</dbReference>
<dbReference type="Proteomes" id="UP000494256">
    <property type="component" value="Unassembled WGS sequence"/>
</dbReference>
<evidence type="ECO:0000313" key="9">
    <source>
        <dbReference type="EMBL" id="CAB3249270.1"/>
    </source>
</evidence>
<feature type="domain" description="Tryptophan synthase beta chain-like PALP" evidence="7">
    <location>
        <begin position="35"/>
        <end position="324"/>
    </location>
</feature>
<dbReference type="GO" id="GO:0009097">
    <property type="term" value="P:isoleucine biosynthetic process"/>
    <property type="evidence" value="ECO:0007669"/>
    <property type="project" value="TreeGrafter"/>
</dbReference>
<evidence type="ECO:0000313" key="8">
    <source>
        <dbReference type="EMBL" id="CAB3245691.1"/>
    </source>
</evidence>
<evidence type="ECO:0000256" key="1">
    <source>
        <dbReference type="ARBA" id="ARBA00001933"/>
    </source>
</evidence>
<comment type="caution">
    <text evidence="8">The sequence shown here is derived from an EMBL/GenBank/DDBJ whole genome shotgun (WGS) entry which is preliminary data.</text>
</comment>
<dbReference type="InterPro" id="IPR050147">
    <property type="entry name" value="Ser/Thr_Dehydratase"/>
</dbReference>
<dbReference type="Proteomes" id="UP000494106">
    <property type="component" value="Unassembled WGS sequence"/>
</dbReference>
<comment type="similarity">
    <text evidence="2">Belongs to the serine/threonine dehydratase family.</text>
</comment>
<dbReference type="GO" id="GO:0006567">
    <property type="term" value="P:L-threonine catabolic process"/>
    <property type="evidence" value="ECO:0007669"/>
    <property type="project" value="TreeGrafter"/>
</dbReference>
<evidence type="ECO:0000256" key="6">
    <source>
        <dbReference type="ARBA" id="ARBA00042605"/>
    </source>
</evidence>
<evidence type="ECO:0000259" key="7">
    <source>
        <dbReference type="Pfam" id="PF00291"/>
    </source>
</evidence>
<evidence type="ECO:0000313" key="11">
    <source>
        <dbReference type="Proteomes" id="UP000494256"/>
    </source>
</evidence>
<keyword evidence="3" id="KW-0663">Pyridoxal phosphate</keyword>
<dbReference type="GO" id="GO:0003941">
    <property type="term" value="F:L-serine ammonia-lyase activity"/>
    <property type="evidence" value="ECO:0007669"/>
    <property type="project" value="TreeGrafter"/>
</dbReference>
<evidence type="ECO:0000313" key="10">
    <source>
        <dbReference type="Proteomes" id="UP000494106"/>
    </source>
</evidence>
<dbReference type="InterPro" id="IPR036052">
    <property type="entry name" value="TrpB-like_PALP_sf"/>
</dbReference>
<dbReference type="FunFam" id="3.40.50.1100:FF:000007">
    <property type="entry name" value="L-threonine dehydratase catabolic TdcB"/>
    <property type="match status" value="1"/>
</dbReference>
<dbReference type="SUPFAM" id="SSF53686">
    <property type="entry name" value="Tryptophan synthase beta subunit-like PLP-dependent enzymes"/>
    <property type="match status" value="1"/>
</dbReference>
<keyword evidence="10" id="KW-1185">Reference proteome</keyword>
<dbReference type="InterPro" id="IPR001926">
    <property type="entry name" value="TrpB-like_PALP"/>
</dbReference>
<organism evidence="8 10">
    <name type="scientific">Arctia plantaginis</name>
    <name type="common">Wood tiger moth</name>
    <name type="synonym">Phalaena plantaginis</name>
    <dbReference type="NCBI Taxonomy" id="874455"/>
    <lineage>
        <taxon>Eukaryota</taxon>
        <taxon>Metazoa</taxon>
        <taxon>Ecdysozoa</taxon>
        <taxon>Arthropoda</taxon>
        <taxon>Hexapoda</taxon>
        <taxon>Insecta</taxon>
        <taxon>Pterygota</taxon>
        <taxon>Neoptera</taxon>
        <taxon>Endopterygota</taxon>
        <taxon>Lepidoptera</taxon>
        <taxon>Glossata</taxon>
        <taxon>Ditrysia</taxon>
        <taxon>Noctuoidea</taxon>
        <taxon>Erebidae</taxon>
        <taxon>Arctiinae</taxon>
        <taxon>Arctia</taxon>
    </lineage>
</organism>
<dbReference type="PANTHER" id="PTHR48078:SF19">
    <property type="entry name" value="ACT DOMAIN-CONTAINING PROTEIN"/>
    <property type="match status" value="1"/>
</dbReference>
<dbReference type="OrthoDB" id="4418812at2759"/>
<evidence type="ECO:0000256" key="2">
    <source>
        <dbReference type="ARBA" id="ARBA00010869"/>
    </source>
</evidence>
<dbReference type="CDD" id="cd01562">
    <property type="entry name" value="Thr-dehyd"/>
    <property type="match status" value="1"/>
</dbReference>
<gene>
    <name evidence="8" type="ORF">APLA_LOCUS10551</name>
    <name evidence="9" type="ORF">APLA_LOCUS12766</name>
</gene>
<dbReference type="Gene3D" id="3.40.50.1100">
    <property type="match status" value="2"/>
</dbReference>
<dbReference type="AlphaFoldDB" id="A0A8S1AJR0"/>
<dbReference type="EMBL" id="CADEBC010000525">
    <property type="protein sequence ID" value="CAB3245691.1"/>
    <property type="molecule type" value="Genomic_DNA"/>
</dbReference>
<name>A0A8S1AJR0_ARCPL</name>
<dbReference type="GO" id="GO:0006565">
    <property type="term" value="P:L-serine catabolic process"/>
    <property type="evidence" value="ECO:0007669"/>
    <property type="project" value="TreeGrafter"/>
</dbReference>
<keyword evidence="4" id="KW-0456">Lyase</keyword>
<comment type="cofactor">
    <cofactor evidence="1">
        <name>pyridoxal 5'-phosphate</name>
        <dbReference type="ChEBI" id="CHEBI:597326"/>
    </cofactor>
</comment>
<evidence type="ECO:0000256" key="4">
    <source>
        <dbReference type="ARBA" id="ARBA00023239"/>
    </source>
</evidence>
<dbReference type="GO" id="GO:0004794">
    <property type="term" value="F:threonine deaminase activity"/>
    <property type="evidence" value="ECO:0007669"/>
    <property type="project" value="TreeGrafter"/>
</dbReference>
<proteinExistence type="inferred from homology"/>
<sequence length="451" mass="49540">MKPDDIDFDEYCDPYNPRKCEYENILAASRRIVGQIVRTPLLQAQMSENLGMDLYLKQEFLQFTGNFKERGVRNTLLLLNDEQKKFGVVAASWGNHGCAVSYHSTQMGIPSIVVMPLLAAVTKVNNCEKLGAKLILFGDNITEAKHHAMTIAKEKKMMYLNGFDHPHVLEGQGTVGIEIYEQLPEVDAVLAPCGGGSLLAGVAVAIKHLKPDTEVYGIETDKTCSMTESLKKNERVFLPIDSSIADGLAVNKVGVNTFYTIKGPPPIVDKMVVVNEDWVARAVMRLVEEEKFVVEGSGATGVAALIAGLLPNLKGKKVVCICTGGNIDTTTMARALERGMASEGRLVKFKVTVRERPAGLAELCGLLSSMGATVRDCLPERAWIKGDVYSCEFKMTVETKGWSHAEEIEEAVKKHFKICFFPELKEKTNNLPTPRRGPCLAANPVCMQKNT</sequence>